<dbReference type="RefSeq" id="WP_177173572.1">
    <property type="nucleotide sequence ID" value="NZ_FODY01000013.1"/>
</dbReference>
<dbReference type="Pfam" id="PF13565">
    <property type="entry name" value="HTH_32"/>
    <property type="match status" value="1"/>
</dbReference>
<evidence type="ECO:0000313" key="1">
    <source>
        <dbReference type="EMBL" id="SEP20503.1"/>
    </source>
</evidence>
<dbReference type="Proteomes" id="UP000198847">
    <property type="component" value="Unassembled WGS sequence"/>
</dbReference>
<dbReference type="EMBL" id="FODY01000013">
    <property type="protein sequence ID" value="SEP20503.1"/>
    <property type="molecule type" value="Genomic_DNA"/>
</dbReference>
<dbReference type="STRING" id="112903.SAMN04490178_11347"/>
<dbReference type="InterPro" id="IPR009057">
    <property type="entry name" value="Homeodomain-like_sf"/>
</dbReference>
<evidence type="ECO:0000313" key="2">
    <source>
        <dbReference type="Proteomes" id="UP000198847"/>
    </source>
</evidence>
<protein>
    <submittedName>
        <fullName evidence="1">Putative transposase</fullName>
    </submittedName>
</protein>
<name>A0A1H8VZ08_9FIRM</name>
<dbReference type="SUPFAM" id="SSF46689">
    <property type="entry name" value="Homeodomain-like"/>
    <property type="match status" value="1"/>
</dbReference>
<sequence length="163" mass="18561">MSETENLKLEEITTAIKSTKDCRMLERYQAVKLYLEGSQVDQIAEIISRCRVTVGSYIRAYLAKGLSGLERKLPPGRQPFLSDTQKQQVKQVVSQRPEEVGFPGELNWTCSLVASWIYCQFQIKYSDRGVLFLLHDLGFSYTHSTYTLVKANDGEKGESLKKN</sequence>
<gene>
    <name evidence="1" type="ORF">SAMN04490178_11347</name>
</gene>
<dbReference type="AlphaFoldDB" id="A0A1H8VZ08"/>
<keyword evidence="2" id="KW-1185">Reference proteome</keyword>
<reference evidence="1 2" key="1">
    <citation type="submission" date="2016-10" db="EMBL/GenBank/DDBJ databases">
        <authorList>
            <person name="de Groot N.N."/>
        </authorList>
    </citation>
    <scope>NUCLEOTIDE SEQUENCE [LARGE SCALE GENOMIC DNA]</scope>
    <source>
        <strain evidence="1 2">DSM 13305</strain>
    </source>
</reference>
<organism evidence="1 2">
    <name type="scientific">Propionispora vibrioides</name>
    <dbReference type="NCBI Taxonomy" id="112903"/>
    <lineage>
        <taxon>Bacteria</taxon>
        <taxon>Bacillati</taxon>
        <taxon>Bacillota</taxon>
        <taxon>Negativicutes</taxon>
        <taxon>Selenomonadales</taxon>
        <taxon>Sporomusaceae</taxon>
        <taxon>Propionispora</taxon>
    </lineage>
</organism>
<proteinExistence type="predicted"/>
<accession>A0A1H8VZ08</accession>